<keyword evidence="2" id="KW-1185">Reference proteome</keyword>
<dbReference type="AlphaFoldDB" id="A0A5M6CR18"/>
<dbReference type="NCBIfam" id="TIGR03696">
    <property type="entry name" value="Rhs_assc_core"/>
    <property type="match status" value="1"/>
</dbReference>
<reference evidence="1 2" key="1">
    <citation type="submission" date="2019-09" db="EMBL/GenBank/DDBJ databases">
        <title>Genome sequence and assembly of Flavobacterium sp.</title>
        <authorList>
            <person name="Chhetri G."/>
        </authorList>
    </citation>
    <scope>NUCLEOTIDE SEQUENCE [LARGE SCALE GENOMIC DNA]</scope>
    <source>
        <strain evidence="1 2">SNL9</strain>
    </source>
</reference>
<sequence length="263" mass="29864">MYYYGARYYDPRISIFVSVDPLAEQTMEPYLYAGNNPIRYTDPTGMSKNGAGPPVNPGILLTPIYKTRAFSYMGTTHKSTDVVGYKFKPSAVHLLSLVSGVKAEHIKNARVEFGSYGDPGSSITTGSDPNNATITHYPLEGDLETDPRYTLAFLTRNAHEVGHIPQLINGTISHVSESIGEYLLNSVFMYDWHDGPFSRKEKQANLGEDTFKDFNKFVNDYYGKGSLKKLFENSKNTEDDKIKRIDTWWKKYREERPKIKIDD</sequence>
<organism evidence="1 2">
    <name type="scientific">Paenimyroides baculatum</name>
    <dbReference type="NCBI Taxonomy" id="2608000"/>
    <lineage>
        <taxon>Bacteria</taxon>
        <taxon>Pseudomonadati</taxon>
        <taxon>Bacteroidota</taxon>
        <taxon>Flavobacteriia</taxon>
        <taxon>Flavobacteriales</taxon>
        <taxon>Flavobacteriaceae</taxon>
        <taxon>Paenimyroides</taxon>
    </lineage>
</organism>
<comment type="caution">
    <text evidence="1">The sequence shown here is derived from an EMBL/GenBank/DDBJ whole genome shotgun (WGS) entry which is preliminary data.</text>
</comment>
<protein>
    <submittedName>
        <fullName evidence="1">RHS repeat-associated core domain-containing protein</fullName>
    </submittedName>
</protein>
<accession>A0A5M6CR18</accession>
<evidence type="ECO:0000313" key="2">
    <source>
        <dbReference type="Proteomes" id="UP000325141"/>
    </source>
</evidence>
<dbReference type="RefSeq" id="WP_150011738.1">
    <property type="nucleotide sequence ID" value="NZ_VWSG01000004.1"/>
</dbReference>
<dbReference type="InterPro" id="IPR050708">
    <property type="entry name" value="T6SS_VgrG/RHS"/>
</dbReference>
<evidence type="ECO:0000313" key="1">
    <source>
        <dbReference type="EMBL" id="KAA5535575.1"/>
    </source>
</evidence>
<dbReference type="EMBL" id="VWSG01000004">
    <property type="protein sequence ID" value="KAA5535575.1"/>
    <property type="molecule type" value="Genomic_DNA"/>
</dbReference>
<dbReference type="PANTHER" id="PTHR32305">
    <property type="match status" value="1"/>
</dbReference>
<gene>
    <name evidence="1" type="ORF">F0460_07275</name>
</gene>
<dbReference type="Gene3D" id="2.180.10.10">
    <property type="entry name" value="RHS repeat-associated core"/>
    <property type="match status" value="1"/>
</dbReference>
<name>A0A5M6CR18_9FLAO</name>
<proteinExistence type="predicted"/>
<dbReference type="InterPro" id="IPR022385">
    <property type="entry name" value="Rhs_assc_core"/>
</dbReference>
<dbReference type="Proteomes" id="UP000325141">
    <property type="component" value="Unassembled WGS sequence"/>
</dbReference>
<dbReference type="PANTHER" id="PTHR32305:SF15">
    <property type="entry name" value="PROTEIN RHSA-RELATED"/>
    <property type="match status" value="1"/>
</dbReference>